<name>A0A176TEP0_9FLAO</name>
<dbReference type="STRING" id="1333662.LPB303_03360"/>
<sequence length="264" mass="29942">MKKTIITLFASLLLIVSCNKAPEKAKQIEEKPEPVVEKTFSQKIETAHKKAAFLTNEAVQFDAAIEFGGNEIFNATITVSTTSDIARITYKNGDEIFVNKENIFVSPSLDKNPGVRFHAYTWSYFFLFPYKLNDNGTKWNDDFKTNETTNTFDVAKLTFGANIGDTPDDWYIVYADKKSHLLEHAAYIVTSGKTKEAAEADPHAIKYEDYKMIDEIPFATNWGYYGWNIETGLSDKIGSAKITNIQFVEGFRKSFAIPENYIKK</sequence>
<keyword evidence="1" id="KW-0732">Signal</keyword>
<gene>
    <name evidence="2" type="ORF">LPB303_03360</name>
</gene>
<keyword evidence="3" id="KW-1185">Reference proteome</keyword>
<evidence type="ECO:0000256" key="1">
    <source>
        <dbReference type="SAM" id="SignalP"/>
    </source>
</evidence>
<proteinExistence type="predicted"/>
<feature type="signal peptide" evidence="1">
    <location>
        <begin position="1"/>
        <end position="21"/>
    </location>
</feature>
<dbReference type="EMBL" id="LVWE01000004">
    <property type="protein sequence ID" value="OAD46229.1"/>
    <property type="molecule type" value="Genomic_DNA"/>
</dbReference>
<comment type="caution">
    <text evidence="2">The sequence shown here is derived from an EMBL/GenBank/DDBJ whole genome shotgun (WGS) entry which is preliminary data.</text>
</comment>
<protein>
    <recommendedName>
        <fullName evidence="4">Heat-shock protein Hsp90</fullName>
    </recommendedName>
</protein>
<evidence type="ECO:0000313" key="2">
    <source>
        <dbReference type="EMBL" id="OAD46229.1"/>
    </source>
</evidence>
<accession>A0A176TEP0</accession>
<feature type="chain" id="PRO_5008049862" description="Heat-shock protein Hsp90" evidence="1">
    <location>
        <begin position="22"/>
        <end position="264"/>
    </location>
</feature>
<dbReference type="OrthoDB" id="282859at2"/>
<organism evidence="2 3">
    <name type="scientific">Polaribacter atrinae</name>
    <dbReference type="NCBI Taxonomy" id="1333662"/>
    <lineage>
        <taxon>Bacteria</taxon>
        <taxon>Pseudomonadati</taxon>
        <taxon>Bacteroidota</taxon>
        <taxon>Flavobacteriia</taxon>
        <taxon>Flavobacteriales</taxon>
        <taxon>Flavobacteriaceae</taxon>
    </lineage>
</organism>
<evidence type="ECO:0008006" key="4">
    <source>
        <dbReference type="Google" id="ProtNLM"/>
    </source>
</evidence>
<dbReference type="PROSITE" id="PS51257">
    <property type="entry name" value="PROKAR_LIPOPROTEIN"/>
    <property type="match status" value="1"/>
</dbReference>
<dbReference type="RefSeq" id="WP_068448107.1">
    <property type="nucleotide sequence ID" value="NZ_CP150660.1"/>
</dbReference>
<dbReference type="Proteomes" id="UP000076923">
    <property type="component" value="Unassembled WGS sequence"/>
</dbReference>
<evidence type="ECO:0000313" key="3">
    <source>
        <dbReference type="Proteomes" id="UP000076923"/>
    </source>
</evidence>
<dbReference type="AlphaFoldDB" id="A0A176TEP0"/>
<reference evidence="2 3" key="1">
    <citation type="submission" date="2016-02" db="EMBL/GenBank/DDBJ databases">
        <title>Draft genome sequence of Polaribacter atrinae KACC17473.</title>
        <authorList>
            <person name="Shin S.-K."/>
            <person name="Yi H."/>
        </authorList>
    </citation>
    <scope>NUCLEOTIDE SEQUENCE [LARGE SCALE GENOMIC DNA]</scope>
    <source>
        <strain evidence="2 3">KACC 17473</strain>
    </source>
</reference>